<accession>A0A096LVZ6</accession>
<evidence type="ECO:0000259" key="3">
    <source>
        <dbReference type="SMART" id="SM00043"/>
    </source>
</evidence>
<evidence type="ECO:0000313" key="4">
    <source>
        <dbReference type="Ensembl" id="ENSPFOP00000023337.1"/>
    </source>
</evidence>
<dbReference type="Proteomes" id="UP000028760">
    <property type="component" value="Unassembled WGS sequence"/>
</dbReference>
<dbReference type="GO" id="GO:0031982">
    <property type="term" value="C:vesicle"/>
    <property type="evidence" value="ECO:0007669"/>
    <property type="project" value="TreeGrafter"/>
</dbReference>
<dbReference type="PANTHER" id="PTHR46186">
    <property type="entry name" value="CYSTATIN"/>
    <property type="match status" value="1"/>
</dbReference>
<dbReference type="OrthoDB" id="8886803at2759"/>
<dbReference type="GO" id="GO:0004869">
    <property type="term" value="F:cysteine-type endopeptidase inhibitor activity"/>
    <property type="evidence" value="ECO:0007669"/>
    <property type="project" value="InterPro"/>
</dbReference>
<dbReference type="Ensembl" id="ENSPFOT00000029479.1">
    <property type="protein sequence ID" value="ENSPFOP00000023337.1"/>
    <property type="gene ID" value="ENSPFOG00000022159.1"/>
</dbReference>
<organism evidence="4 5">
    <name type="scientific">Poecilia formosa</name>
    <name type="common">Amazon molly</name>
    <name type="synonym">Limia formosa</name>
    <dbReference type="NCBI Taxonomy" id="48698"/>
    <lineage>
        <taxon>Eukaryota</taxon>
        <taxon>Metazoa</taxon>
        <taxon>Chordata</taxon>
        <taxon>Craniata</taxon>
        <taxon>Vertebrata</taxon>
        <taxon>Euteleostomi</taxon>
        <taxon>Actinopterygii</taxon>
        <taxon>Neopterygii</taxon>
        <taxon>Teleostei</taxon>
        <taxon>Neoteleostei</taxon>
        <taxon>Acanthomorphata</taxon>
        <taxon>Ovalentaria</taxon>
        <taxon>Atherinomorphae</taxon>
        <taxon>Cyprinodontiformes</taxon>
        <taxon>Poeciliidae</taxon>
        <taxon>Poeciliinae</taxon>
        <taxon>Poecilia</taxon>
    </lineage>
</organism>
<evidence type="ECO:0000256" key="1">
    <source>
        <dbReference type="ARBA" id="ARBA00009403"/>
    </source>
</evidence>
<dbReference type="PANTHER" id="PTHR46186:SF13">
    <property type="entry name" value="SI:BUSM1-57F23.1"/>
    <property type="match status" value="1"/>
</dbReference>
<dbReference type="GO" id="GO:0005615">
    <property type="term" value="C:extracellular space"/>
    <property type="evidence" value="ECO:0007669"/>
    <property type="project" value="TreeGrafter"/>
</dbReference>
<reference evidence="5" key="1">
    <citation type="submission" date="2013-10" db="EMBL/GenBank/DDBJ databases">
        <authorList>
            <person name="Schartl M."/>
            <person name="Warren W."/>
        </authorList>
    </citation>
    <scope>NUCLEOTIDE SEQUENCE [LARGE SCALE GENOMIC DNA]</scope>
    <source>
        <strain evidence="5">female</strain>
    </source>
</reference>
<feature type="signal peptide" evidence="2">
    <location>
        <begin position="1"/>
        <end position="19"/>
    </location>
</feature>
<proteinExistence type="inferred from homology"/>
<name>A0A096LVZ6_POEFO</name>
<evidence type="ECO:0000256" key="2">
    <source>
        <dbReference type="SAM" id="SignalP"/>
    </source>
</evidence>
<dbReference type="GO" id="GO:0005737">
    <property type="term" value="C:cytoplasm"/>
    <property type="evidence" value="ECO:0007669"/>
    <property type="project" value="TreeGrafter"/>
</dbReference>
<feature type="chain" id="PRO_5015017774" evidence="2">
    <location>
        <begin position="20"/>
        <end position="139"/>
    </location>
</feature>
<sequence>MSLPLSFLICLSVFNLCLATGPVGKDNTATGWSERSLESKDVQRAAQYGVEMYNKDSQDKELFKLVSVHSAKSQVTSMIKFKIIAILGKTKCLKTQNIGIKSCDLDKEQVKCQFFVTLNPRNNKRELNKKTCHIIVQKG</sequence>
<dbReference type="OMA" id="TCKFEVT"/>
<dbReference type="GeneID" id="103130208"/>
<dbReference type="InterPro" id="IPR046350">
    <property type="entry name" value="Cystatin_sf"/>
</dbReference>
<dbReference type="STRING" id="48698.ENSPFOP00000023547"/>
<dbReference type="InterPro" id="IPR000010">
    <property type="entry name" value="Cystatin_dom"/>
</dbReference>
<dbReference type="RefSeq" id="XP_007541597.1">
    <property type="nucleotide sequence ID" value="XM_007541535.2"/>
</dbReference>
<dbReference type="GeneTree" id="ENSGT00390000009872"/>
<dbReference type="Ensembl" id="ENSPFOT00000024336.1">
    <property type="protein sequence ID" value="ENSPFOP00000023547.1"/>
    <property type="gene ID" value="ENSPFOG00000022159.1"/>
</dbReference>
<keyword evidence="2" id="KW-0732">Signal</keyword>
<dbReference type="EMBL" id="AYCK01022240">
    <property type="status" value="NOT_ANNOTATED_CDS"/>
    <property type="molecule type" value="Genomic_DNA"/>
</dbReference>
<dbReference type="KEGG" id="pfor:103130208"/>
<comment type="similarity">
    <text evidence="1">Belongs to the cystatin family.</text>
</comment>
<protein>
    <submittedName>
        <fullName evidence="4">Si:busm1-57f23.1</fullName>
    </submittedName>
</protein>
<feature type="domain" description="Cystatin" evidence="3">
    <location>
        <begin position="27"/>
        <end position="133"/>
    </location>
</feature>
<dbReference type="SUPFAM" id="SSF54403">
    <property type="entry name" value="Cystatin/monellin"/>
    <property type="match status" value="1"/>
</dbReference>
<keyword evidence="5" id="KW-1185">Reference proteome</keyword>
<dbReference type="Pfam" id="PF00031">
    <property type="entry name" value="Cystatin"/>
    <property type="match status" value="1"/>
</dbReference>
<dbReference type="SMART" id="SM00043">
    <property type="entry name" value="CY"/>
    <property type="match status" value="1"/>
</dbReference>
<dbReference type="CDD" id="cd00042">
    <property type="entry name" value="CY"/>
    <property type="match status" value="1"/>
</dbReference>
<dbReference type="AlphaFoldDB" id="A0A096LVZ6"/>
<reference evidence="4" key="2">
    <citation type="submission" date="2025-05" db="UniProtKB">
        <authorList>
            <consortium name="Ensembl"/>
        </authorList>
    </citation>
    <scope>IDENTIFICATION</scope>
</reference>
<evidence type="ECO:0000313" key="5">
    <source>
        <dbReference type="Proteomes" id="UP000028760"/>
    </source>
</evidence>
<dbReference type="Gene3D" id="3.10.450.10">
    <property type="match status" value="1"/>
</dbReference>